<dbReference type="Proteomes" id="UP000053989">
    <property type="component" value="Unassembled WGS sequence"/>
</dbReference>
<name>A0A0C3A0K5_9AGAM</name>
<dbReference type="EMBL" id="KN822089">
    <property type="protein sequence ID" value="KIM58202.1"/>
    <property type="molecule type" value="Genomic_DNA"/>
</dbReference>
<evidence type="ECO:0000313" key="2">
    <source>
        <dbReference type="Proteomes" id="UP000053989"/>
    </source>
</evidence>
<feature type="non-terminal residue" evidence="1">
    <location>
        <position position="1"/>
    </location>
</feature>
<dbReference type="InParanoid" id="A0A0C3A0K5"/>
<keyword evidence="2" id="KW-1185">Reference proteome</keyword>
<organism evidence="1 2">
    <name type="scientific">Scleroderma citrinum Foug A</name>
    <dbReference type="NCBI Taxonomy" id="1036808"/>
    <lineage>
        <taxon>Eukaryota</taxon>
        <taxon>Fungi</taxon>
        <taxon>Dikarya</taxon>
        <taxon>Basidiomycota</taxon>
        <taxon>Agaricomycotina</taxon>
        <taxon>Agaricomycetes</taxon>
        <taxon>Agaricomycetidae</taxon>
        <taxon>Boletales</taxon>
        <taxon>Sclerodermatineae</taxon>
        <taxon>Sclerodermataceae</taxon>
        <taxon>Scleroderma</taxon>
    </lineage>
</organism>
<reference evidence="2" key="2">
    <citation type="submission" date="2015-01" db="EMBL/GenBank/DDBJ databases">
        <title>Evolutionary Origins and Diversification of the Mycorrhizal Mutualists.</title>
        <authorList>
            <consortium name="DOE Joint Genome Institute"/>
            <consortium name="Mycorrhizal Genomics Consortium"/>
            <person name="Kohler A."/>
            <person name="Kuo A."/>
            <person name="Nagy L.G."/>
            <person name="Floudas D."/>
            <person name="Copeland A."/>
            <person name="Barry K.W."/>
            <person name="Cichocki N."/>
            <person name="Veneault-Fourrey C."/>
            <person name="LaButti K."/>
            <person name="Lindquist E.A."/>
            <person name="Lipzen A."/>
            <person name="Lundell T."/>
            <person name="Morin E."/>
            <person name="Murat C."/>
            <person name="Riley R."/>
            <person name="Ohm R."/>
            <person name="Sun H."/>
            <person name="Tunlid A."/>
            <person name="Henrissat B."/>
            <person name="Grigoriev I.V."/>
            <person name="Hibbett D.S."/>
            <person name="Martin F."/>
        </authorList>
    </citation>
    <scope>NUCLEOTIDE SEQUENCE [LARGE SCALE GENOMIC DNA]</scope>
    <source>
        <strain evidence="2">Foug A</strain>
    </source>
</reference>
<dbReference type="HOGENOM" id="CLU_001324_7_2_1"/>
<proteinExistence type="predicted"/>
<gene>
    <name evidence="1" type="ORF">SCLCIDRAFT_128769</name>
</gene>
<evidence type="ECO:0000313" key="1">
    <source>
        <dbReference type="EMBL" id="KIM58202.1"/>
    </source>
</evidence>
<dbReference type="AlphaFoldDB" id="A0A0C3A0K5"/>
<reference evidence="1 2" key="1">
    <citation type="submission" date="2014-04" db="EMBL/GenBank/DDBJ databases">
        <authorList>
            <consortium name="DOE Joint Genome Institute"/>
            <person name="Kuo A."/>
            <person name="Kohler A."/>
            <person name="Nagy L.G."/>
            <person name="Floudas D."/>
            <person name="Copeland A."/>
            <person name="Barry K.W."/>
            <person name="Cichocki N."/>
            <person name="Veneault-Fourrey C."/>
            <person name="LaButti K."/>
            <person name="Lindquist E.A."/>
            <person name="Lipzen A."/>
            <person name="Lundell T."/>
            <person name="Morin E."/>
            <person name="Murat C."/>
            <person name="Sun H."/>
            <person name="Tunlid A."/>
            <person name="Henrissat B."/>
            <person name="Grigoriev I.V."/>
            <person name="Hibbett D.S."/>
            <person name="Martin F."/>
            <person name="Nordberg H.P."/>
            <person name="Cantor M.N."/>
            <person name="Hua S.X."/>
        </authorList>
    </citation>
    <scope>NUCLEOTIDE SEQUENCE [LARGE SCALE GENOMIC DNA]</scope>
    <source>
        <strain evidence="1 2">Foug A</strain>
    </source>
</reference>
<sequence>VTPAYAFTDYRSKGQTIPHVIVDIANPPTGGLSLFNLYIELSRSSGRSTVRLLRDFDAKVFLAAHSAKLIAEDDRLRVLDTETKKK</sequence>
<accession>A0A0C3A0K5</accession>
<dbReference type="OrthoDB" id="2986975at2759"/>
<protein>
    <submittedName>
        <fullName evidence="1">Uncharacterized protein</fullName>
    </submittedName>
</protein>